<dbReference type="Pfam" id="PF04264">
    <property type="entry name" value="YceI"/>
    <property type="match status" value="1"/>
</dbReference>
<dbReference type="PANTHER" id="PTHR34406:SF1">
    <property type="entry name" value="PROTEIN YCEI"/>
    <property type="match status" value="1"/>
</dbReference>
<dbReference type="InterPro" id="IPR036761">
    <property type="entry name" value="TTHA0802/YceI-like_sf"/>
</dbReference>
<dbReference type="STRING" id="408657.SAMN04487995_4619"/>
<feature type="domain" description="Lipid/polyisoprenoid-binding YceI-like" evidence="1">
    <location>
        <begin position="23"/>
        <end position="199"/>
    </location>
</feature>
<reference evidence="2 3" key="1">
    <citation type="submission" date="2016-10" db="EMBL/GenBank/DDBJ databases">
        <authorList>
            <person name="de Groot N.N."/>
        </authorList>
    </citation>
    <scope>NUCLEOTIDE SEQUENCE [LARGE SCALE GENOMIC DNA]</scope>
    <source>
        <strain evidence="2 3">DSM 19938</strain>
    </source>
</reference>
<dbReference type="AlphaFoldDB" id="A0A1H6YT65"/>
<dbReference type="EMBL" id="FNXY01000007">
    <property type="protein sequence ID" value="SEJ42187.1"/>
    <property type="molecule type" value="Genomic_DNA"/>
</dbReference>
<dbReference type="SMART" id="SM00867">
    <property type="entry name" value="YceI"/>
    <property type="match status" value="1"/>
</dbReference>
<dbReference type="Proteomes" id="UP000199532">
    <property type="component" value="Unassembled WGS sequence"/>
</dbReference>
<name>A0A1H6YT65_9BACT</name>
<accession>A0A1H6YT65</accession>
<evidence type="ECO:0000259" key="1">
    <source>
        <dbReference type="SMART" id="SM00867"/>
    </source>
</evidence>
<evidence type="ECO:0000313" key="2">
    <source>
        <dbReference type="EMBL" id="SEJ42187.1"/>
    </source>
</evidence>
<organism evidence="2 3">
    <name type="scientific">Dyadobacter koreensis</name>
    <dbReference type="NCBI Taxonomy" id="408657"/>
    <lineage>
        <taxon>Bacteria</taxon>
        <taxon>Pseudomonadati</taxon>
        <taxon>Bacteroidota</taxon>
        <taxon>Cytophagia</taxon>
        <taxon>Cytophagales</taxon>
        <taxon>Spirosomataceae</taxon>
        <taxon>Dyadobacter</taxon>
    </lineage>
</organism>
<sequence length="201" mass="21896">MLLAVTSAFLGSCTDHDLPDSTRFSLNTQSVAEWKGFLKTGYFNNGTIKVESDDIKVENGKVAGGSFKIPVSSIINLNLPTEQIKEQLVHHLQSPDFFNMALHPDVTYEILNVSPYSGTEEGVVAGANYLVNGSLTILGKKNPVSFPAKIVVAGDLLSVEANVKFDRTKWGITYASDPELAPENYIEPLIEVHLQLSASKK</sequence>
<dbReference type="SUPFAM" id="SSF101874">
    <property type="entry name" value="YceI-like"/>
    <property type="match status" value="1"/>
</dbReference>
<evidence type="ECO:0000313" key="3">
    <source>
        <dbReference type="Proteomes" id="UP000199532"/>
    </source>
</evidence>
<proteinExistence type="predicted"/>
<keyword evidence="3" id="KW-1185">Reference proteome</keyword>
<dbReference type="PANTHER" id="PTHR34406">
    <property type="entry name" value="PROTEIN YCEI"/>
    <property type="match status" value="1"/>
</dbReference>
<dbReference type="InterPro" id="IPR007372">
    <property type="entry name" value="Lipid/polyisoprenoid-bd_YceI"/>
</dbReference>
<dbReference type="Gene3D" id="2.40.128.110">
    <property type="entry name" value="Lipid/polyisoprenoid-binding, YceI-like"/>
    <property type="match status" value="1"/>
</dbReference>
<protein>
    <submittedName>
        <fullName evidence="2">YceI-like domain-containing protein</fullName>
    </submittedName>
</protein>
<gene>
    <name evidence="2" type="ORF">SAMN04487995_4619</name>
</gene>